<evidence type="ECO:0000256" key="2">
    <source>
        <dbReference type="ARBA" id="ARBA00006278"/>
    </source>
</evidence>
<keyword evidence="10" id="KW-0406">Ion transport</keyword>
<protein>
    <recommendedName>
        <fullName evidence="3">ferric-chelate reductase (NADPH)</fullName>
        <ecNumber evidence="3">1.16.1.9</ecNumber>
    </recommendedName>
</protein>
<dbReference type="GO" id="GO:0052851">
    <property type="term" value="F:ferric-chelate reductase (NADPH) activity"/>
    <property type="evidence" value="ECO:0007669"/>
    <property type="project" value="UniProtKB-EC"/>
</dbReference>
<keyword evidence="5" id="KW-1003">Cell membrane</keyword>
<feature type="transmembrane region" description="Helical" evidence="14">
    <location>
        <begin position="202"/>
        <end position="221"/>
    </location>
</feature>
<dbReference type="Gene3D" id="3.40.50.80">
    <property type="entry name" value="Nucleotide-binding domain of ferredoxin-NADP reductase (FNR) module"/>
    <property type="match status" value="1"/>
</dbReference>
<dbReference type="PROSITE" id="PS51384">
    <property type="entry name" value="FAD_FR"/>
    <property type="match status" value="1"/>
</dbReference>
<dbReference type="InterPro" id="IPR013121">
    <property type="entry name" value="Fe_red_NAD-bd_6"/>
</dbReference>
<dbReference type="InterPro" id="IPR017927">
    <property type="entry name" value="FAD-bd_FR_type"/>
</dbReference>
<comment type="similarity">
    <text evidence="2">Belongs to the ferric reductase (FRE) family.</text>
</comment>
<organism evidence="16 17">
    <name type="scientific">Zymoseptoria tritici ST99CH_1E4</name>
    <dbReference type="NCBI Taxonomy" id="1276532"/>
    <lineage>
        <taxon>Eukaryota</taxon>
        <taxon>Fungi</taxon>
        <taxon>Dikarya</taxon>
        <taxon>Ascomycota</taxon>
        <taxon>Pezizomycotina</taxon>
        <taxon>Dothideomycetes</taxon>
        <taxon>Dothideomycetidae</taxon>
        <taxon>Mycosphaerellales</taxon>
        <taxon>Mycosphaerellaceae</taxon>
        <taxon>Zymoseptoria</taxon>
    </lineage>
</organism>
<feature type="transmembrane region" description="Helical" evidence="14">
    <location>
        <begin position="276"/>
        <end position="294"/>
    </location>
</feature>
<evidence type="ECO:0000313" key="16">
    <source>
        <dbReference type="EMBL" id="SMR41971.1"/>
    </source>
</evidence>
<evidence type="ECO:0000256" key="4">
    <source>
        <dbReference type="ARBA" id="ARBA00022448"/>
    </source>
</evidence>
<dbReference type="CDD" id="cd06186">
    <property type="entry name" value="NOX_Duox_like_FAD_NADP"/>
    <property type="match status" value="1"/>
</dbReference>
<reference evidence="17" key="1">
    <citation type="submission" date="2017-05" db="EMBL/GenBank/DDBJ databases">
        <authorList>
            <person name="Song R."/>
            <person name="Chenine A.L."/>
            <person name="Ruprecht R.M."/>
        </authorList>
    </citation>
    <scope>NUCLEOTIDE SEQUENCE [LARGE SCALE GENOMIC DNA]</scope>
</reference>
<dbReference type="GO" id="GO:0006826">
    <property type="term" value="P:iron ion transport"/>
    <property type="evidence" value="ECO:0007669"/>
    <property type="project" value="UniProtKB-ARBA"/>
</dbReference>
<dbReference type="PANTHER" id="PTHR32361">
    <property type="entry name" value="FERRIC/CUPRIC REDUCTASE TRANSMEMBRANE COMPONENT"/>
    <property type="match status" value="1"/>
</dbReference>
<dbReference type="EMBL" id="LT854253">
    <property type="protein sequence ID" value="SMR41971.1"/>
    <property type="molecule type" value="Genomic_DNA"/>
</dbReference>
<dbReference type="SUPFAM" id="SSF52343">
    <property type="entry name" value="Ferredoxin reductase-like, C-terminal NADP-linked domain"/>
    <property type="match status" value="1"/>
</dbReference>
<dbReference type="AlphaFoldDB" id="A0A2H1FKX5"/>
<comment type="subcellular location">
    <subcellularLocation>
        <location evidence="1">Cell membrane</location>
        <topology evidence="1">Multi-pass membrane protein</topology>
    </subcellularLocation>
</comment>
<evidence type="ECO:0000256" key="7">
    <source>
        <dbReference type="ARBA" id="ARBA00022982"/>
    </source>
</evidence>
<evidence type="ECO:0000256" key="9">
    <source>
        <dbReference type="ARBA" id="ARBA00023002"/>
    </source>
</evidence>
<evidence type="ECO:0000256" key="11">
    <source>
        <dbReference type="ARBA" id="ARBA00023136"/>
    </source>
</evidence>
<dbReference type="EC" id="1.16.1.9" evidence="3"/>
<evidence type="ECO:0000313" key="17">
    <source>
        <dbReference type="Proteomes" id="UP000245764"/>
    </source>
</evidence>
<name>A0A2H1FKX5_ZYMTR</name>
<gene>
    <name evidence="16" type="ORF">ZT1E4_G749</name>
</gene>
<feature type="transmembrane region" description="Helical" evidence="14">
    <location>
        <begin position="241"/>
        <end position="264"/>
    </location>
</feature>
<dbReference type="GO" id="GO:0015677">
    <property type="term" value="P:copper ion import"/>
    <property type="evidence" value="ECO:0007669"/>
    <property type="project" value="TreeGrafter"/>
</dbReference>
<keyword evidence="8 14" id="KW-1133">Transmembrane helix</keyword>
<sequence length="557" mass="62789">MSGLERRHIQDHNAANVKYWAYPARVLPCTKDQGTCEYLEAVYSGHVTSMLYTFIMWGVILGVLASWATLRVWRTGKPSHGIGSLVSSACDRAARLKRHFLPDAPMRSVFGRVSRLQVAVLAVVSGYLLIFSLVGIVYKTWVTPIAKTDLFNTRTGIGPWSDRIGALAYALTPFTIMLCMRESVLSIVTGIPYQHFNFLHRWLGRIIFVQSFLHTLGWTLVEARFYQPQPKVYVAFITQQYAMFGVVAMFLITWLTFFSTQWAIRKFGYEFFKASHWIIAVLYIGACWVIRLDFDHEHAAWKAGQHFFLTFPSLSIWQAHPFTVASVPEPNSRLQHHTYLLRVRDGQTKKLAALGNTAVPTILSGPYGHGFPRYECQHMLAISGGTGVTFTMPIILEAVKQSVSKRAVLDFVWIVRKAEDLLWLSDELSQLKNLLKEAVGFRISIYVSRDSERDAHKSEKRLNVEKTDSSDSSLSTSSDVLEELLAIRDSRFAVHFLKDHHPSVAEILADFQERVVDNGGSAEIVGSGPEALGSDLRAAVAASDIGDEVKFYWDSRE</sequence>
<dbReference type="InterPro" id="IPR039261">
    <property type="entry name" value="FNR_nucleotide-bd"/>
</dbReference>
<dbReference type="Pfam" id="PF08022">
    <property type="entry name" value="FAD_binding_8"/>
    <property type="match status" value="1"/>
</dbReference>
<feature type="transmembrane region" description="Helical" evidence="14">
    <location>
        <begin position="50"/>
        <end position="70"/>
    </location>
</feature>
<evidence type="ECO:0000259" key="15">
    <source>
        <dbReference type="PROSITE" id="PS51384"/>
    </source>
</evidence>
<accession>A0A2H1FKX5</accession>
<dbReference type="GO" id="GO:0005886">
    <property type="term" value="C:plasma membrane"/>
    <property type="evidence" value="ECO:0007669"/>
    <property type="project" value="UniProtKB-SubCell"/>
</dbReference>
<dbReference type="Proteomes" id="UP000245764">
    <property type="component" value="Chromosome 1"/>
</dbReference>
<evidence type="ECO:0000256" key="10">
    <source>
        <dbReference type="ARBA" id="ARBA00023065"/>
    </source>
</evidence>
<dbReference type="SFLD" id="SFLDS00052">
    <property type="entry name" value="Ferric_Reductase_Domain"/>
    <property type="match status" value="2"/>
</dbReference>
<evidence type="ECO:0000256" key="1">
    <source>
        <dbReference type="ARBA" id="ARBA00004651"/>
    </source>
</evidence>
<evidence type="ECO:0000256" key="3">
    <source>
        <dbReference type="ARBA" id="ARBA00012668"/>
    </source>
</evidence>
<feature type="compositionally biased region" description="Basic and acidic residues" evidence="13">
    <location>
        <begin position="456"/>
        <end position="469"/>
    </location>
</feature>
<dbReference type="SUPFAM" id="SSF63380">
    <property type="entry name" value="Riboflavin synthase domain-like"/>
    <property type="match status" value="1"/>
</dbReference>
<keyword evidence="4" id="KW-0813">Transport</keyword>
<feature type="region of interest" description="Disordered" evidence="13">
    <location>
        <begin position="456"/>
        <end position="475"/>
    </location>
</feature>
<keyword evidence="11 14" id="KW-0472">Membrane</keyword>
<feature type="transmembrane region" description="Helical" evidence="14">
    <location>
        <begin position="116"/>
        <end position="138"/>
    </location>
</feature>
<keyword evidence="6 14" id="KW-0812">Transmembrane</keyword>
<dbReference type="InterPro" id="IPR013130">
    <property type="entry name" value="Fe3_Rdtase_TM_dom"/>
</dbReference>
<dbReference type="GO" id="GO:0006879">
    <property type="term" value="P:intracellular iron ion homeostasis"/>
    <property type="evidence" value="ECO:0007669"/>
    <property type="project" value="TreeGrafter"/>
</dbReference>
<dbReference type="Pfam" id="PF08030">
    <property type="entry name" value="NAD_binding_6"/>
    <property type="match status" value="1"/>
</dbReference>
<comment type="catalytic activity">
    <reaction evidence="12">
        <text>2 a Fe(II)-siderophore + NADP(+) + H(+) = 2 a Fe(III)-siderophore + NADPH</text>
        <dbReference type="Rhea" id="RHEA:28795"/>
        <dbReference type="Rhea" id="RHEA-COMP:11342"/>
        <dbReference type="Rhea" id="RHEA-COMP:11344"/>
        <dbReference type="ChEBI" id="CHEBI:15378"/>
        <dbReference type="ChEBI" id="CHEBI:29033"/>
        <dbReference type="ChEBI" id="CHEBI:29034"/>
        <dbReference type="ChEBI" id="CHEBI:57783"/>
        <dbReference type="ChEBI" id="CHEBI:58349"/>
        <dbReference type="EC" id="1.16.1.9"/>
    </reaction>
</comment>
<evidence type="ECO:0000256" key="5">
    <source>
        <dbReference type="ARBA" id="ARBA00022475"/>
    </source>
</evidence>
<dbReference type="InterPro" id="IPR017938">
    <property type="entry name" value="Riboflavin_synthase-like_b-brl"/>
</dbReference>
<evidence type="ECO:0000256" key="14">
    <source>
        <dbReference type="SAM" id="Phobius"/>
    </source>
</evidence>
<feature type="domain" description="FAD-binding FR-type" evidence="15">
    <location>
        <begin position="264"/>
        <end position="373"/>
    </location>
</feature>
<evidence type="ECO:0000256" key="8">
    <source>
        <dbReference type="ARBA" id="ARBA00022989"/>
    </source>
</evidence>
<keyword evidence="7" id="KW-0249">Electron transport</keyword>
<evidence type="ECO:0000256" key="12">
    <source>
        <dbReference type="ARBA" id="ARBA00048483"/>
    </source>
</evidence>
<proteinExistence type="inferred from homology"/>
<dbReference type="Pfam" id="PF01794">
    <property type="entry name" value="Ferric_reduct"/>
    <property type="match status" value="1"/>
</dbReference>
<keyword evidence="9" id="KW-0560">Oxidoreductase</keyword>
<evidence type="ECO:0000256" key="13">
    <source>
        <dbReference type="SAM" id="MobiDB-lite"/>
    </source>
</evidence>
<dbReference type="InterPro" id="IPR013112">
    <property type="entry name" value="FAD-bd_8"/>
</dbReference>
<evidence type="ECO:0000256" key="6">
    <source>
        <dbReference type="ARBA" id="ARBA00022692"/>
    </source>
</evidence>
<dbReference type="InterPro" id="IPR051410">
    <property type="entry name" value="Ferric/Cupric_Reductase"/>
</dbReference>